<name>A0A918TLV6_9BACT</name>
<dbReference type="GO" id="GO:0016787">
    <property type="term" value="F:hydrolase activity"/>
    <property type="evidence" value="ECO:0007669"/>
    <property type="project" value="InterPro"/>
</dbReference>
<sequence>MAALGSLSAGEIAESQQEWFKRYQKQVNAPEPASMLLNQTPEPDLETGYVDLFNGVDLTGWTSRQGKASFEAKDGVIMGTAVPGTPSTYLCTERDDYQDFVFTCEVKWIENLNTGVMFRAQVRKTEKLAEEVYGPQVEMEGVKGERRWSGGIYGQSCGGYYYPVWLKEHEEARKAIEREGWNRVTVEAKGKVVKTWLNGVPIAHWVGDGTFAEGFLGLQVHKAKSGQVAFRNIRVKELP</sequence>
<proteinExistence type="predicted"/>
<reference evidence="2" key="1">
    <citation type="journal article" date="2014" name="Int. J. Syst. Evol. Microbiol.">
        <title>Complete genome sequence of Corynebacterium casei LMG S-19264T (=DSM 44701T), isolated from a smear-ripened cheese.</title>
        <authorList>
            <consortium name="US DOE Joint Genome Institute (JGI-PGF)"/>
            <person name="Walter F."/>
            <person name="Albersmeier A."/>
            <person name="Kalinowski J."/>
            <person name="Ruckert C."/>
        </authorList>
    </citation>
    <scope>NUCLEOTIDE SEQUENCE</scope>
    <source>
        <strain evidence="2">KCTC 12988</strain>
    </source>
</reference>
<feature type="domain" description="3-keto-alpha-glucoside-1,2-lyase/3-keto-2-hydroxy-glucal hydratase" evidence="1">
    <location>
        <begin position="48"/>
        <end position="236"/>
    </location>
</feature>
<dbReference type="EMBL" id="BMXI01000007">
    <property type="protein sequence ID" value="GHC53346.1"/>
    <property type="molecule type" value="Genomic_DNA"/>
</dbReference>
<dbReference type="InterPro" id="IPR010496">
    <property type="entry name" value="AL/BT2_dom"/>
</dbReference>
<evidence type="ECO:0000259" key="1">
    <source>
        <dbReference type="Pfam" id="PF06439"/>
    </source>
</evidence>
<dbReference type="Proteomes" id="UP000644507">
    <property type="component" value="Unassembled WGS sequence"/>
</dbReference>
<comment type="caution">
    <text evidence="2">The sequence shown here is derived from an EMBL/GenBank/DDBJ whole genome shotgun (WGS) entry which is preliminary data.</text>
</comment>
<dbReference type="Pfam" id="PF06439">
    <property type="entry name" value="3keto-disac_hyd"/>
    <property type="match status" value="1"/>
</dbReference>
<protein>
    <recommendedName>
        <fullName evidence="1">3-keto-alpha-glucoside-1,2-lyase/3-keto-2-hydroxy-glucal hydratase domain-containing protein</fullName>
    </recommendedName>
</protein>
<evidence type="ECO:0000313" key="2">
    <source>
        <dbReference type="EMBL" id="GHC53346.1"/>
    </source>
</evidence>
<evidence type="ECO:0000313" key="3">
    <source>
        <dbReference type="Proteomes" id="UP000644507"/>
    </source>
</evidence>
<organism evidence="2 3">
    <name type="scientific">Roseibacillus persicicus</name>
    <dbReference type="NCBI Taxonomy" id="454148"/>
    <lineage>
        <taxon>Bacteria</taxon>
        <taxon>Pseudomonadati</taxon>
        <taxon>Verrucomicrobiota</taxon>
        <taxon>Verrucomicrobiia</taxon>
        <taxon>Verrucomicrobiales</taxon>
        <taxon>Verrucomicrobiaceae</taxon>
        <taxon>Roseibacillus</taxon>
    </lineage>
</organism>
<gene>
    <name evidence="2" type="ORF">GCM10007100_19790</name>
</gene>
<dbReference type="Gene3D" id="2.60.120.560">
    <property type="entry name" value="Exo-inulinase, domain 1"/>
    <property type="match status" value="1"/>
</dbReference>
<dbReference type="AlphaFoldDB" id="A0A918TLV6"/>
<accession>A0A918TLV6</accession>
<keyword evidence="3" id="KW-1185">Reference proteome</keyword>
<reference evidence="2" key="2">
    <citation type="submission" date="2020-09" db="EMBL/GenBank/DDBJ databases">
        <authorList>
            <person name="Sun Q."/>
            <person name="Kim S."/>
        </authorList>
    </citation>
    <scope>NUCLEOTIDE SEQUENCE</scope>
    <source>
        <strain evidence="2">KCTC 12988</strain>
    </source>
</reference>